<reference evidence="1" key="1">
    <citation type="submission" date="2018-05" db="EMBL/GenBank/DDBJ databases">
        <authorList>
            <person name="Lanie J.A."/>
            <person name="Ng W.-L."/>
            <person name="Kazmierczak K.M."/>
            <person name="Andrzejewski T.M."/>
            <person name="Davidsen T.M."/>
            <person name="Wayne K.J."/>
            <person name="Tettelin H."/>
            <person name="Glass J.I."/>
            <person name="Rusch D."/>
            <person name="Podicherti R."/>
            <person name="Tsui H.-C.T."/>
            <person name="Winkler M.E."/>
        </authorList>
    </citation>
    <scope>NUCLEOTIDE SEQUENCE</scope>
</reference>
<dbReference type="AlphaFoldDB" id="A0A382V426"/>
<proteinExistence type="predicted"/>
<dbReference type="Pfam" id="PF03054">
    <property type="entry name" value="tRNA_Me_trans"/>
    <property type="match status" value="1"/>
</dbReference>
<feature type="non-terminal residue" evidence="1">
    <location>
        <position position="106"/>
    </location>
</feature>
<dbReference type="PANTHER" id="PTHR11933:SF5">
    <property type="entry name" value="MITOCHONDRIAL TRNA-SPECIFIC 2-THIOURIDYLASE 1"/>
    <property type="match status" value="1"/>
</dbReference>
<gene>
    <name evidence="1" type="ORF">METZ01_LOCUS393639</name>
</gene>
<protein>
    <submittedName>
        <fullName evidence="1">Uncharacterized protein</fullName>
    </submittedName>
</protein>
<dbReference type="PANTHER" id="PTHR11933">
    <property type="entry name" value="TRNA 5-METHYLAMINOMETHYL-2-THIOURIDYLATE -METHYLTRANSFERASE"/>
    <property type="match status" value="1"/>
</dbReference>
<organism evidence="1">
    <name type="scientific">marine metagenome</name>
    <dbReference type="NCBI Taxonomy" id="408172"/>
    <lineage>
        <taxon>unclassified sequences</taxon>
        <taxon>metagenomes</taxon>
        <taxon>ecological metagenomes</taxon>
    </lineage>
</organism>
<dbReference type="EMBL" id="UINC01148733">
    <property type="protein sequence ID" value="SVD40785.1"/>
    <property type="molecule type" value="Genomic_DNA"/>
</dbReference>
<sequence length="106" mass="11486">MPRASSLCQIFPPPSYTADKQTEASIERQSKNFALFTNNHHNGSSMSKSVTEHLLVALSGGVDSAVSAALLKDQGHEIEGVYVRTWEHEDDVLGDCPGARDLTDAE</sequence>
<name>A0A382V426_9ZZZZ</name>
<accession>A0A382V426</accession>
<dbReference type="SUPFAM" id="SSF52402">
    <property type="entry name" value="Adenine nucleotide alpha hydrolases-like"/>
    <property type="match status" value="1"/>
</dbReference>
<evidence type="ECO:0000313" key="1">
    <source>
        <dbReference type="EMBL" id="SVD40785.1"/>
    </source>
</evidence>
<dbReference type="GO" id="GO:0002143">
    <property type="term" value="P:tRNA wobble position uridine thiolation"/>
    <property type="evidence" value="ECO:0007669"/>
    <property type="project" value="TreeGrafter"/>
</dbReference>
<dbReference type="InterPro" id="IPR014729">
    <property type="entry name" value="Rossmann-like_a/b/a_fold"/>
</dbReference>
<dbReference type="Gene3D" id="3.40.50.620">
    <property type="entry name" value="HUPs"/>
    <property type="match status" value="1"/>
</dbReference>